<dbReference type="EMBL" id="HBUF01096916">
    <property type="protein sequence ID" value="CAG6637067.1"/>
    <property type="molecule type" value="Transcribed_RNA"/>
</dbReference>
<sequence length="148" mass="15442">MFVSTLNNGTILTSIFPGASTVSPNSVLIDSGTLSAICFPVSMGRALTDSEGIASKSVAVSVGSDSEVVECCLDLTSFFTTFFFSTMISSSSWSFLISLSLVIFRVFVCFSFLDSVGASEISLDSVVSTVSSLVELTIFSSACSSVQA</sequence>
<dbReference type="AlphaFoldDB" id="A0A8D8VVA6"/>
<keyword evidence="1" id="KW-0812">Transmembrane</keyword>
<proteinExistence type="predicted"/>
<keyword evidence="1" id="KW-0472">Membrane</keyword>
<feature type="transmembrane region" description="Helical" evidence="1">
    <location>
        <begin position="93"/>
        <end position="113"/>
    </location>
</feature>
<protein>
    <submittedName>
        <fullName evidence="2">Uncharacterized protein</fullName>
    </submittedName>
</protein>
<name>A0A8D8VVA6_9HEMI</name>
<accession>A0A8D8VVA6</accession>
<dbReference type="EMBL" id="HBUF01096919">
    <property type="protein sequence ID" value="CAG6637096.1"/>
    <property type="molecule type" value="Transcribed_RNA"/>
</dbReference>
<evidence type="ECO:0000256" key="1">
    <source>
        <dbReference type="SAM" id="Phobius"/>
    </source>
</evidence>
<evidence type="ECO:0000313" key="2">
    <source>
        <dbReference type="EMBL" id="CAG6637067.1"/>
    </source>
</evidence>
<keyword evidence="1" id="KW-1133">Transmembrane helix</keyword>
<dbReference type="EMBL" id="HBUF01096918">
    <property type="protein sequence ID" value="CAG6637084.1"/>
    <property type="molecule type" value="Transcribed_RNA"/>
</dbReference>
<organism evidence="2">
    <name type="scientific">Cacopsylla melanoneura</name>
    <dbReference type="NCBI Taxonomy" id="428564"/>
    <lineage>
        <taxon>Eukaryota</taxon>
        <taxon>Metazoa</taxon>
        <taxon>Ecdysozoa</taxon>
        <taxon>Arthropoda</taxon>
        <taxon>Hexapoda</taxon>
        <taxon>Insecta</taxon>
        <taxon>Pterygota</taxon>
        <taxon>Neoptera</taxon>
        <taxon>Paraneoptera</taxon>
        <taxon>Hemiptera</taxon>
        <taxon>Sternorrhyncha</taxon>
        <taxon>Psylloidea</taxon>
        <taxon>Psyllidae</taxon>
        <taxon>Psyllinae</taxon>
        <taxon>Cacopsylla</taxon>
    </lineage>
</organism>
<reference evidence="2" key="1">
    <citation type="submission" date="2021-05" db="EMBL/GenBank/DDBJ databases">
        <authorList>
            <person name="Alioto T."/>
            <person name="Alioto T."/>
            <person name="Gomez Garrido J."/>
        </authorList>
    </citation>
    <scope>NUCLEOTIDE SEQUENCE</scope>
</reference>